<feature type="compositionally biased region" description="Low complexity" evidence="1">
    <location>
        <begin position="791"/>
        <end position="802"/>
    </location>
</feature>
<reference evidence="2 3" key="1">
    <citation type="submission" date="2014-04" db="EMBL/GenBank/DDBJ databases">
        <authorList>
            <consortium name="DOE Joint Genome Institute"/>
            <person name="Kuo A."/>
            <person name="Zuccaro A."/>
            <person name="Kohler A."/>
            <person name="Nagy L.G."/>
            <person name="Floudas D."/>
            <person name="Copeland A."/>
            <person name="Barry K.W."/>
            <person name="Cichocki N."/>
            <person name="Veneault-Fourrey C."/>
            <person name="LaButti K."/>
            <person name="Lindquist E.A."/>
            <person name="Lipzen A."/>
            <person name="Lundell T."/>
            <person name="Morin E."/>
            <person name="Murat C."/>
            <person name="Sun H."/>
            <person name="Tunlid A."/>
            <person name="Henrissat B."/>
            <person name="Grigoriev I.V."/>
            <person name="Hibbett D.S."/>
            <person name="Martin F."/>
            <person name="Nordberg H.P."/>
            <person name="Cantor M.N."/>
            <person name="Hua S.X."/>
        </authorList>
    </citation>
    <scope>NUCLEOTIDE SEQUENCE [LARGE SCALE GENOMIC DNA]</scope>
    <source>
        <strain evidence="2 3">MAFF 305830</strain>
    </source>
</reference>
<evidence type="ECO:0000313" key="3">
    <source>
        <dbReference type="Proteomes" id="UP000054097"/>
    </source>
</evidence>
<feature type="compositionally biased region" description="Pro residues" evidence="1">
    <location>
        <begin position="610"/>
        <end position="622"/>
    </location>
</feature>
<feature type="compositionally biased region" description="Low complexity" evidence="1">
    <location>
        <begin position="913"/>
        <end position="922"/>
    </location>
</feature>
<organism evidence="2 3">
    <name type="scientific">Serendipita vermifera MAFF 305830</name>
    <dbReference type="NCBI Taxonomy" id="933852"/>
    <lineage>
        <taxon>Eukaryota</taxon>
        <taxon>Fungi</taxon>
        <taxon>Dikarya</taxon>
        <taxon>Basidiomycota</taxon>
        <taxon>Agaricomycotina</taxon>
        <taxon>Agaricomycetes</taxon>
        <taxon>Sebacinales</taxon>
        <taxon>Serendipitaceae</taxon>
        <taxon>Serendipita</taxon>
    </lineage>
</organism>
<dbReference type="AlphaFoldDB" id="A0A0C3B0E2"/>
<feature type="compositionally biased region" description="Polar residues" evidence="1">
    <location>
        <begin position="270"/>
        <end position="287"/>
    </location>
</feature>
<sequence length="1051" mass="111883">MPFSLSAKPPKPKPKKTKDKVVVRSSGRGGSGNIRKKVVPKEPPVASDAASTVSGAPMTPATISTTVSPAPVSPLPASDAASGKLSRITSTSGQSKTGSSFSADGGETEDRIKAPVGREILTARHRKLYTGRGGSGNAHKLVADESVYQRVLLHEQGIIQAYHEERKERAGSSTGRGGSGNIKRKKPSSGSETSSMRTRSSGKSWNSFTRRYRNTQTSNSSDYSLSPTTSNPQGFQSNDFGSMISPSILERAGIFDRVVEEDESQPADPPTSSHVTTAKKTSESHNQPKPPVKVVVTSEPDVITSPSPVVSSPISVAETPSTSHIPPQLPRLLAAKKTPPSAAVSTSWIANRFHEPVFGSLFNRASPPNVPSTSSSASSLVARSMTAPVAVPASASGSVDGSNMSDTSSLKDEKDILPGTTPTQPLSIRKANSPNAAQVMTNDQSAAVRARSASLNTNQANRNVNIYGTQALGSLQESPIDPSVHYTGYTNNPPYFSNLPYLPSHAPSASNPSSRNHGSPAPPPKRPLPPSPAASKTLDLPRGYGTEAARHSREMSSSSTSGSDLDLSRYNFPDAPGHQPTTRQREIEPRSLDMLVESSTGGVMMRTRFPPEPRATPPPPPLSRASSRAPVMPGAYQAALRSELEGEVPEGPPPLYQPRASRRYPTDLSPDQDYSEPSTPTLYSYRVASPASSAGAPSTRMIDASNPILRPNQRTPVPASPLSEAYSPPDGSPTEKYISEVRSNEKAHYYGGGHYQRLNTRRPSDPYHRVLVAAATAAKNSTPPPFMSRRGSPSQSQGQSQGNLSPTSAMSPHSFNSDTLDSASSYEPSTSSDLLRSRPTSQTFSTYTRGTNQSNWETSQATATAVDHHEHDFPQEDDDGHFYTSMLADLDGHEDERRRLFKEAMLAKTLKIPSSPVPSSSSTAGKENSRMYGSRVPPVPKHLMAAVAGKQQAMSEPGASPPSSRQLPMPPISRSTTPRPAPVPVPVPARTPTPTSSPAPSSHPLFPGGMGWDELNQPAPRKLSKMEKALLRRVEFGPNITAADVATIPLA</sequence>
<feature type="compositionally biased region" description="Low complexity" evidence="1">
    <location>
        <begin position="688"/>
        <end position="698"/>
    </location>
</feature>
<evidence type="ECO:0000256" key="1">
    <source>
        <dbReference type="SAM" id="MobiDB-lite"/>
    </source>
</evidence>
<dbReference type="PANTHER" id="PTHR34693:SF1">
    <property type="entry name" value="PROTEIN PAR32"/>
    <property type="match status" value="1"/>
</dbReference>
<keyword evidence="3" id="KW-1185">Reference proteome</keyword>
<dbReference type="EMBL" id="KN824318">
    <property type="protein sequence ID" value="KIM25001.1"/>
    <property type="molecule type" value="Genomic_DNA"/>
</dbReference>
<name>A0A0C3B0E2_SERVB</name>
<dbReference type="Proteomes" id="UP000054097">
    <property type="component" value="Unassembled WGS sequence"/>
</dbReference>
<feature type="region of interest" description="Disordered" evidence="1">
    <location>
        <begin position="776"/>
        <end position="880"/>
    </location>
</feature>
<feature type="compositionally biased region" description="Low complexity" evidence="1">
    <location>
        <begin position="504"/>
        <end position="519"/>
    </location>
</feature>
<dbReference type="HOGENOM" id="CLU_293901_0_0_1"/>
<feature type="compositionally biased region" description="Low complexity" evidence="1">
    <location>
        <begin position="300"/>
        <end position="316"/>
    </location>
</feature>
<feature type="compositionally biased region" description="Low complexity" evidence="1">
    <location>
        <begin position="391"/>
        <end position="402"/>
    </location>
</feature>
<dbReference type="Pfam" id="PF12223">
    <property type="entry name" value="DUF3602"/>
    <property type="match status" value="1"/>
</dbReference>
<feature type="region of interest" description="Disordered" evidence="1">
    <location>
        <begin position="391"/>
        <end position="445"/>
    </location>
</feature>
<proteinExistence type="predicted"/>
<evidence type="ECO:0000313" key="2">
    <source>
        <dbReference type="EMBL" id="KIM25001.1"/>
    </source>
</evidence>
<feature type="region of interest" description="Disordered" evidence="1">
    <location>
        <begin position="1"/>
        <end position="118"/>
    </location>
</feature>
<reference evidence="3" key="2">
    <citation type="submission" date="2015-01" db="EMBL/GenBank/DDBJ databases">
        <title>Evolutionary Origins and Diversification of the Mycorrhizal Mutualists.</title>
        <authorList>
            <consortium name="DOE Joint Genome Institute"/>
            <consortium name="Mycorrhizal Genomics Consortium"/>
            <person name="Kohler A."/>
            <person name="Kuo A."/>
            <person name="Nagy L.G."/>
            <person name="Floudas D."/>
            <person name="Copeland A."/>
            <person name="Barry K.W."/>
            <person name="Cichocki N."/>
            <person name="Veneault-Fourrey C."/>
            <person name="LaButti K."/>
            <person name="Lindquist E.A."/>
            <person name="Lipzen A."/>
            <person name="Lundell T."/>
            <person name="Morin E."/>
            <person name="Murat C."/>
            <person name="Riley R."/>
            <person name="Ohm R."/>
            <person name="Sun H."/>
            <person name="Tunlid A."/>
            <person name="Henrissat B."/>
            <person name="Grigoriev I.V."/>
            <person name="Hibbett D.S."/>
            <person name="Martin F."/>
        </authorList>
    </citation>
    <scope>NUCLEOTIDE SEQUENCE [LARGE SCALE GENOMIC DNA]</scope>
    <source>
        <strain evidence="3">MAFF 305830</strain>
    </source>
</reference>
<feature type="compositionally biased region" description="Low complexity" evidence="1">
    <location>
        <begin position="556"/>
        <end position="565"/>
    </location>
</feature>
<feature type="compositionally biased region" description="Pro residues" evidence="1">
    <location>
        <begin position="979"/>
        <end position="997"/>
    </location>
</feature>
<feature type="compositionally biased region" description="Low complexity" evidence="1">
    <location>
        <begin position="89"/>
        <end position="102"/>
    </location>
</feature>
<feature type="region of interest" description="Disordered" evidence="1">
    <location>
        <begin position="163"/>
        <end position="327"/>
    </location>
</feature>
<feature type="region of interest" description="Disordered" evidence="1">
    <location>
        <begin position="912"/>
        <end position="1017"/>
    </location>
</feature>
<feature type="compositionally biased region" description="Polar residues" evidence="1">
    <location>
        <begin position="803"/>
        <end position="863"/>
    </location>
</feature>
<dbReference type="InterPro" id="IPR022024">
    <property type="entry name" value="DUF3602"/>
</dbReference>
<protein>
    <submittedName>
        <fullName evidence="2">Uncharacterized protein</fullName>
    </submittedName>
</protein>
<feature type="compositionally biased region" description="Polar residues" evidence="1">
    <location>
        <begin position="420"/>
        <end position="445"/>
    </location>
</feature>
<dbReference type="InterPro" id="IPR053203">
    <property type="entry name" value="Cisplatin_resist-associated"/>
</dbReference>
<gene>
    <name evidence="2" type="ORF">M408DRAFT_331473</name>
</gene>
<dbReference type="OrthoDB" id="3270201at2759"/>
<feature type="region of interest" description="Disordered" evidence="1">
    <location>
        <begin position="500"/>
        <end position="736"/>
    </location>
</feature>
<accession>A0A0C3B0E2</accession>
<feature type="compositionally biased region" description="Pro residues" evidence="1">
    <location>
        <begin position="520"/>
        <end position="532"/>
    </location>
</feature>
<dbReference type="PANTHER" id="PTHR34693">
    <property type="entry name" value="PROTEIN PAR32"/>
    <property type="match status" value="1"/>
</dbReference>
<feature type="compositionally biased region" description="Polar residues" evidence="1">
    <location>
        <begin position="188"/>
        <end position="240"/>
    </location>
</feature>